<keyword evidence="4" id="KW-1185">Reference proteome</keyword>
<organism evidence="3 4">
    <name type="scientific">Ceratopteris richardii</name>
    <name type="common">Triangle waterfern</name>
    <dbReference type="NCBI Taxonomy" id="49495"/>
    <lineage>
        <taxon>Eukaryota</taxon>
        <taxon>Viridiplantae</taxon>
        <taxon>Streptophyta</taxon>
        <taxon>Embryophyta</taxon>
        <taxon>Tracheophyta</taxon>
        <taxon>Polypodiopsida</taxon>
        <taxon>Polypodiidae</taxon>
        <taxon>Polypodiales</taxon>
        <taxon>Pteridineae</taxon>
        <taxon>Pteridaceae</taxon>
        <taxon>Parkerioideae</taxon>
        <taxon>Ceratopteris</taxon>
    </lineage>
</organism>
<feature type="compositionally biased region" description="Low complexity" evidence="1">
    <location>
        <begin position="77"/>
        <end position="88"/>
    </location>
</feature>
<accession>A0A8T2PY69</accession>
<name>A0A8T2PY69_CERRI</name>
<sequence>MIIARHLSSIDAPTSSAEMGGQLQRAISRDASIAEYLLAAAAVAVAIVLSCSFWLLVSWKLRSRHPPPSVSPPPAATPAGAPSATLPPIGDVDEHESGERSHWHLLIPSESTASFLLPGYATLVSLPGDAHPRMVGLPAEAVVDAHSSSSQSADRHALNRVMDRS</sequence>
<reference evidence="3" key="1">
    <citation type="submission" date="2021-08" db="EMBL/GenBank/DDBJ databases">
        <title>WGS assembly of Ceratopteris richardii.</title>
        <authorList>
            <person name="Marchant D.B."/>
            <person name="Chen G."/>
            <person name="Jenkins J."/>
            <person name="Shu S."/>
            <person name="Leebens-Mack J."/>
            <person name="Grimwood J."/>
            <person name="Schmutz J."/>
            <person name="Soltis P."/>
            <person name="Soltis D."/>
            <person name="Chen Z.-H."/>
        </authorList>
    </citation>
    <scope>NUCLEOTIDE SEQUENCE</scope>
    <source>
        <strain evidence="3">Whitten #5841</strain>
        <tissue evidence="3">Leaf</tissue>
    </source>
</reference>
<feature type="region of interest" description="Disordered" evidence="1">
    <location>
        <begin position="146"/>
        <end position="165"/>
    </location>
</feature>
<dbReference type="Proteomes" id="UP000825935">
    <property type="component" value="Chromosome 39"/>
</dbReference>
<feature type="compositionally biased region" description="Pro residues" evidence="1">
    <location>
        <begin position="66"/>
        <end position="76"/>
    </location>
</feature>
<protein>
    <submittedName>
        <fullName evidence="3">Uncharacterized protein</fullName>
    </submittedName>
</protein>
<evidence type="ECO:0000313" key="4">
    <source>
        <dbReference type="Proteomes" id="UP000825935"/>
    </source>
</evidence>
<dbReference type="EMBL" id="CM035444">
    <property type="protein sequence ID" value="KAH7276502.1"/>
    <property type="molecule type" value="Genomic_DNA"/>
</dbReference>
<comment type="caution">
    <text evidence="3">The sequence shown here is derived from an EMBL/GenBank/DDBJ whole genome shotgun (WGS) entry which is preliminary data.</text>
</comment>
<dbReference type="AlphaFoldDB" id="A0A8T2PY69"/>
<keyword evidence="2" id="KW-1133">Transmembrane helix</keyword>
<proteinExistence type="predicted"/>
<evidence type="ECO:0000256" key="2">
    <source>
        <dbReference type="SAM" id="Phobius"/>
    </source>
</evidence>
<feature type="transmembrane region" description="Helical" evidence="2">
    <location>
        <begin position="36"/>
        <end position="57"/>
    </location>
</feature>
<evidence type="ECO:0000313" key="3">
    <source>
        <dbReference type="EMBL" id="KAH7276502.1"/>
    </source>
</evidence>
<feature type="compositionally biased region" description="Basic and acidic residues" evidence="1">
    <location>
        <begin position="153"/>
        <end position="165"/>
    </location>
</feature>
<keyword evidence="2" id="KW-0472">Membrane</keyword>
<gene>
    <name evidence="3" type="ORF">KP509_39G009700</name>
</gene>
<evidence type="ECO:0000256" key="1">
    <source>
        <dbReference type="SAM" id="MobiDB-lite"/>
    </source>
</evidence>
<keyword evidence="2" id="KW-0812">Transmembrane</keyword>
<feature type="region of interest" description="Disordered" evidence="1">
    <location>
        <begin position="66"/>
        <end position="100"/>
    </location>
</feature>